<dbReference type="RefSeq" id="WP_377607496.1">
    <property type="nucleotide sequence ID" value="NZ_JBHUME010000019.1"/>
</dbReference>
<feature type="chain" id="PRO_5046008772" evidence="1">
    <location>
        <begin position="26"/>
        <end position="489"/>
    </location>
</feature>
<name>A0ABW5PL61_9BACL</name>
<proteinExistence type="predicted"/>
<feature type="domain" description="SLH" evidence="2">
    <location>
        <begin position="353"/>
        <end position="416"/>
    </location>
</feature>
<dbReference type="InterPro" id="IPR051465">
    <property type="entry name" value="Cell_Envelope_Struct_Comp"/>
</dbReference>
<dbReference type="PANTHER" id="PTHR43308">
    <property type="entry name" value="OUTER MEMBRANE PROTEIN ALPHA-RELATED"/>
    <property type="match status" value="1"/>
</dbReference>
<dbReference type="InterPro" id="IPR001119">
    <property type="entry name" value="SLH_dom"/>
</dbReference>
<dbReference type="PROSITE" id="PS51272">
    <property type="entry name" value="SLH"/>
    <property type="match status" value="3"/>
</dbReference>
<comment type="caution">
    <text evidence="3">The sequence shown here is derived from an EMBL/GenBank/DDBJ whole genome shotgun (WGS) entry which is preliminary data.</text>
</comment>
<dbReference type="Proteomes" id="UP001597541">
    <property type="component" value="Unassembled WGS sequence"/>
</dbReference>
<sequence length="489" mass="54226">MFHRIRYVCIVILLLSLAVPAGAFAAPPDFSGGVNNEYKYDEMVFLTGEPVVFSGKMTRTEKTAKGITTVSYNFTLTSVDPAKKGKLSRKLSFVTTETVRPDKGQTTTTTGVAKGYKEDIEILGKKFSLADYQFSKSDVVDNRPVSDFYSGNIVGKKTYIVNRGRSDEEELTVTFSGGDIGFKNFWGNTETQVIQQDITAKSWTGSVKSTTSDSTAKKLTYQDNMANYTSFNGGYMRVTDGEMVSRYEYNLPVLKDGVVNASSVDRNIGERALKQSKVPKIERLIVPKFRDTEGHWAQEAIEKLYSLDIFEEKTEIFAPNIPISRYDFTVAVMRAADNRVTDPKTASKTKAPVVNPFRDIRSTDPNLKYMQSAEAKGVVSGVRPSIFEPSGVLTRAQAVTILIRALGFETKAPMTSYSTSFADNASIPYWAKDAVYAANEVGLVVGTSDGTFKPNKEMTRADAAMMLSRFLEFIEKDLKVDYADNIVLY</sequence>
<dbReference type="EMBL" id="JBHUME010000019">
    <property type="protein sequence ID" value="MFD2615535.1"/>
    <property type="molecule type" value="Genomic_DNA"/>
</dbReference>
<dbReference type="Pfam" id="PF00395">
    <property type="entry name" value="SLH"/>
    <property type="match status" value="3"/>
</dbReference>
<evidence type="ECO:0000256" key="1">
    <source>
        <dbReference type="SAM" id="SignalP"/>
    </source>
</evidence>
<evidence type="ECO:0000313" key="4">
    <source>
        <dbReference type="Proteomes" id="UP001597541"/>
    </source>
</evidence>
<feature type="domain" description="SLH" evidence="2">
    <location>
        <begin position="418"/>
        <end position="481"/>
    </location>
</feature>
<keyword evidence="1" id="KW-0732">Signal</keyword>
<keyword evidence="4" id="KW-1185">Reference proteome</keyword>
<feature type="signal peptide" evidence="1">
    <location>
        <begin position="1"/>
        <end position="25"/>
    </location>
</feature>
<protein>
    <submittedName>
        <fullName evidence="3">S-layer homology domain-containing protein</fullName>
    </submittedName>
</protein>
<reference evidence="4" key="1">
    <citation type="journal article" date="2019" name="Int. J. Syst. Evol. Microbiol.">
        <title>The Global Catalogue of Microorganisms (GCM) 10K type strain sequencing project: providing services to taxonomists for standard genome sequencing and annotation.</title>
        <authorList>
            <consortium name="The Broad Institute Genomics Platform"/>
            <consortium name="The Broad Institute Genome Sequencing Center for Infectious Disease"/>
            <person name="Wu L."/>
            <person name="Ma J."/>
        </authorList>
    </citation>
    <scope>NUCLEOTIDE SEQUENCE [LARGE SCALE GENOMIC DNA]</scope>
    <source>
        <strain evidence="4">KCTC 3950</strain>
    </source>
</reference>
<evidence type="ECO:0000259" key="2">
    <source>
        <dbReference type="PROSITE" id="PS51272"/>
    </source>
</evidence>
<evidence type="ECO:0000313" key="3">
    <source>
        <dbReference type="EMBL" id="MFD2615535.1"/>
    </source>
</evidence>
<organism evidence="3 4">
    <name type="scientific">Paenibacillus gansuensis</name>
    <dbReference type="NCBI Taxonomy" id="306542"/>
    <lineage>
        <taxon>Bacteria</taxon>
        <taxon>Bacillati</taxon>
        <taxon>Bacillota</taxon>
        <taxon>Bacilli</taxon>
        <taxon>Bacillales</taxon>
        <taxon>Paenibacillaceae</taxon>
        <taxon>Paenibacillus</taxon>
    </lineage>
</organism>
<feature type="domain" description="SLH" evidence="2">
    <location>
        <begin position="284"/>
        <end position="346"/>
    </location>
</feature>
<accession>A0ABW5PL61</accession>
<gene>
    <name evidence="3" type="ORF">ACFSUF_24310</name>
</gene>